<dbReference type="Pfam" id="PF03987">
    <property type="entry name" value="Autophagy_act_C"/>
    <property type="match status" value="1"/>
</dbReference>
<keyword evidence="1" id="KW-0833">Ubl conjugation pathway</keyword>
<dbReference type="Proteomes" id="UP000274922">
    <property type="component" value="Unassembled WGS sequence"/>
</dbReference>
<evidence type="ECO:0000256" key="1">
    <source>
        <dbReference type="ARBA" id="ARBA00022786"/>
    </source>
</evidence>
<dbReference type="AlphaFoldDB" id="A0A4V1IUF0"/>
<sequence length="257" mass="26893">MVYSFPEFRDAVRAFAALTAAYGGPWQLQEAPPLFDQDPASLWIAARVPVSLTVAGDRTDDGDGDGGSIDATDAGVDAEYEDEPDAAALGPPQTPHGGAAAPPPPPPPQLTIHILYDAVWRVPVVYFQLTRPDGAWVPLADAFAAGLLRDGLGHGATQTARTPQITLQPHPVRHVPMWHLDACGTHQLPCLAPSAHGGRGDGGGGNSHDEWRPARRFVEFVSCLPFNVPLVPIAAYTALGVGVGVGADDGGSLPSRV</sequence>
<evidence type="ECO:0000313" key="4">
    <source>
        <dbReference type="EMBL" id="RKP00329.1"/>
    </source>
</evidence>
<keyword evidence="2" id="KW-0072">Autophagy</keyword>
<accession>A0A4V1IUF0</accession>
<gene>
    <name evidence="4" type="ORF">CXG81DRAFT_26949</name>
</gene>
<keyword evidence="5" id="KW-1185">Reference proteome</keyword>
<dbReference type="GO" id="GO:0006914">
    <property type="term" value="P:autophagy"/>
    <property type="evidence" value="ECO:0007669"/>
    <property type="project" value="UniProtKB-KW"/>
</dbReference>
<name>A0A4V1IUF0_9FUNG</name>
<organism evidence="4 5">
    <name type="scientific">Caulochytrium protostelioides</name>
    <dbReference type="NCBI Taxonomy" id="1555241"/>
    <lineage>
        <taxon>Eukaryota</taxon>
        <taxon>Fungi</taxon>
        <taxon>Fungi incertae sedis</taxon>
        <taxon>Chytridiomycota</taxon>
        <taxon>Chytridiomycota incertae sedis</taxon>
        <taxon>Chytridiomycetes</taxon>
        <taxon>Caulochytriales</taxon>
        <taxon>Caulochytriaceae</taxon>
        <taxon>Caulochytrium</taxon>
    </lineage>
</organism>
<dbReference type="EMBL" id="ML014222">
    <property type="protein sequence ID" value="RKP00329.1"/>
    <property type="molecule type" value="Genomic_DNA"/>
</dbReference>
<proteinExistence type="predicted"/>
<reference evidence="5" key="1">
    <citation type="journal article" date="2018" name="Nat. Microbiol.">
        <title>Leveraging single-cell genomics to expand the fungal tree of life.</title>
        <authorList>
            <person name="Ahrendt S.R."/>
            <person name="Quandt C.A."/>
            <person name="Ciobanu D."/>
            <person name="Clum A."/>
            <person name="Salamov A."/>
            <person name="Andreopoulos B."/>
            <person name="Cheng J.F."/>
            <person name="Woyke T."/>
            <person name="Pelin A."/>
            <person name="Henrissat B."/>
            <person name="Reynolds N.K."/>
            <person name="Benny G.L."/>
            <person name="Smith M.E."/>
            <person name="James T.Y."/>
            <person name="Grigoriev I.V."/>
        </authorList>
    </citation>
    <scope>NUCLEOTIDE SEQUENCE [LARGE SCALE GENOMIC DNA]</scope>
    <source>
        <strain evidence="5">ATCC 52028</strain>
    </source>
</reference>
<dbReference type="GO" id="GO:0019787">
    <property type="term" value="F:ubiquitin-like protein transferase activity"/>
    <property type="evidence" value="ECO:0007669"/>
    <property type="project" value="InterPro"/>
</dbReference>
<dbReference type="InterPro" id="IPR007135">
    <property type="entry name" value="Atg3/Atg10"/>
</dbReference>
<evidence type="ECO:0000256" key="3">
    <source>
        <dbReference type="SAM" id="MobiDB-lite"/>
    </source>
</evidence>
<protein>
    <submittedName>
        <fullName evidence="4">Uncharacterized protein</fullName>
    </submittedName>
</protein>
<dbReference type="Gene3D" id="3.30.1460.50">
    <property type="match status" value="1"/>
</dbReference>
<evidence type="ECO:0000313" key="5">
    <source>
        <dbReference type="Proteomes" id="UP000274922"/>
    </source>
</evidence>
<evidence type="ECO:0000256" key="2">
    <source>
        <dbReference type="ARBA" id="ARBA00023006"/>
    </source>
</evidence>
<feature type="region of interest" description="Disordered" evidence="3">
    <location>
        <begin position="84"/>
        <end position="108"/>
    </location>
</feature>